<dbReference type="AlphaFoldDB" id="A0A4Q7UTB7"/>
<evidence type="ECO:0000313" key="1">
    <source>
        <dbReference type="EMBL" id="RZT84975.1"/>
    </source>
</evidence>
<dbReference type="EMBL" id="SHKL01000001">
    <property type="protein sequence ID" value="RZT84975.1"/>
    <property type="molecule type" value="Genomic_DNA"/>
</dbReference>
<reference evidence="1 2" key="1">
    <citation type="submission" date="2019-02" db="EMBL/GenBank/DDBJ databases">
        <title>Sequencing the genomes of 1000 actinobacteria strains.</title>
        <authorList>
            <person name="Klenk H.-P."/>
        </authorList>
    </citation>
    <scope>NUCLEOTIDE SEQUENCE [LARGE SCALE GENOMIC DNA]</scope>
    <source>
        <strain evidence="1 2">DSM 45779</strain>
    </source>
</reference>
<dbReference type="RefSeq" id="WP_130289516.1">
    <property type="nucleotide sequence ID" value="NZ_SHKL01000001.1"/>
</dbReference>
<evidence type="ECO:0008006" key="3">
    <source>
        <dbReference type="Google" id="ProtNLM"/>
    </source>
</evidence>
<accession>A0A4Q7UTB7</accession>
<comment type="caution">
    <text evidence="1">The sequence shown here is derived from an EMBL/GenBank/DDBJ whole genome shotgun (WGS) entry which is preliminary data.</text>
</comment>
<proteinExistence type="predicted"/>
<evidence type="ECO:0000313" key="2">
    <source>
        <dbReference type="Proteomes" id="UP000291591"/>
    </source>
</evidence>
<sequence>MPQHAPSLTEDQLREPPAVHLATGMIAAELDLSCADAFERLHERALGDGSLAVVAQKVVSREIPASCDDVPRPDPRSVAARRGRWSIHNADDLVSRVGAGRP</sequence>
<protein>
    <recommendedName>
        <fullName evidence="3">ANTAR domain-containing protein</fullName>
    </recommendedName>
</protein>
<name>A0A4Q7UTB7_PSEST</name>
<organism evidence="1 2">
    <name type="scientific">Pseudonocardia sediminis</name>
    <dbReference type="NCBI Taxonomy" id="1397368"/>
    <lineage>
        <taxon>Bacteria</taxon>
        <taxon>Bacillati</taxon>
        <taxon>Actinomycetota</taxon>
        <taxon>Actinomycetes</taxon>
        <taxon>Pseudonocardiales</taxon>
        <taxon>Pseudonocardiaceae</taxon>
        <taxon>Pseudonocardia</taxon>
    </lineage>
</organism>
<gene>
    <name evidence="1" type="ORF">EV383_1836</name>
</gene>
<keyword evidence="2" id="KW-1185">Reference proteome</keyword>
<dbReference type="Proteomes" id="UP000291591">
    <property type="component" value="Unassembled WGS sequence"/>
</dbReference>